<feature type="modified residue" description="4-aspartylphosphate" evidence="3">
    <location>
        <position position="57"/>
    </location>
</feature>
<dbReference type="InterPro" id="IPR001789">
    <property type="entry name" value="Sig_transdc_resp-reg_receiver"/>
</dbReference>
<dbReference type="InterPro" id="IPR052048">
    <property type="entry name" value="ST_Response_Regulator"/>
</dbReference>
<dbReference type="OrthoDB" id="9802426at2"/>
<dbReference type="PROSITE" id="PS50894">
    <property type="entry name" value="HPT"/>
    <property type="match status" value="1"/>
</dbReference>
<name>A0A545U771_9GAMM</name>
<evidence type="ECO:0000256" key="1">
    <source>
        <dbReference type="ARBA" id="ARBA00023012"/>
    </source>
</evidence>
<dbReference type="PANTHER" id="PTHR43228">
    <property type="entry name" value="TWO-COMPONENT RESPONSE REGULATOR"/>
    <property type="match status" value="1"/>
</dbReference>
<evidence type="ECO:0000256" key="2">
    <source>
        <dbReference type="PROSITE-ProRule" id="PRU00110"/>
    </source>
</evidence>
<proteinExistence type="predicted"/>
<organism evidence="6 7">
    <name type="scientific">Aliikangiella coralliicola</name>
    <dbReference type="NCBI Taxonomy" id="2592383"/>
    <lineage>
        <taxon>Bacteria</taxon>
        <taxon>Pseudomonadati</taxon>
        <taxon>Pseudomonadota</taxon>
        <taxon>Gammaproteobacteria</taxon>
        <taxon>Oceanospirillales</taxon>
        <taxon>Pleioneaceae</taxon>
        <taxon>Aliikangiella</taxon>
    </lineage>
</organism>
<evidence type="ECO:0000259" key="5">
    <source>
        <dbReference type="PROSITE" id="PS50894"/>
    </source>
</evidence>
<protein>
    <submittedName>
        <fullName evidence="6">Response regulator</fullName>
    </submittedName>
</protein>
<dbReference type="AlphaFoldDB" id="A0A545U771"/>
<dbReference type="RefSeq" id="WP_142932989.1">
    <property type="nucleotide sequence ID" value="NZ_ML660168.1"/>
</dbReference>
<keyword evidence="1" id="KW-0902">Two-component regulatory system</keyword>
<keyword evidence="3" id="KW-0597">Phosphoprotein</keyword>
<gene>
    <name evidence="6" type="ORF">FLL46_19285</name>
</gene>
<feature type="domain" description="Response regulatory" evidence="4">
    <location>
        <begin position="8"/>
        <end position="122"/>
    </location>
</feature>
<dbReference type="SMART" id="SM00448">
    <property type="entry name" value="REC"/>
    <property type="match status" value="1"/>
</dbReference>
<dbReference type="Proteomes" id="UP000315439">
    <property type="component" value="Unassembled WGS sequence"/>
</dbReference>
<keyword evidence="7" id="KW-1185">Reference proteome</keyword>
<accession>A0A545U771</accession>
<dbReference type="Pfam" id="PF01627">
    <property type="entry name" value="Hpt"/>
    <property type="match status" value="1"/>
</dbReference>
<dbReference type="SUPFAM" id="SSF47226">
    <property type="entry name" value="Histidine-containing phosphotransfer domain, HPT domain"/>
    <property type="match status" value="1"/>
</dbReference>
<dbReference type="SUPFAM" id="SSF52172">
    <property type="entry name" value="CheY-like"/>
    <property type="match status" value="1"/>
</dbReference>
<feature type="modified residue" description="Phosphohistidine" evidence="2">
    <location>
        <position position="179"/>
    </location>
</feature>
<dbReference type="Pfam" id="PF00072">
    <property type="entry name" value="Response_reg"/>
    <property type="match status" value="1"/>
</dbReference>
<dbReference type="EMBL" id="VIKS01000012">
    <property type="protein sequence ID" value="TQV85312.1"/>
    <property type="molecule type" value="Genomic_DNA"/>
</dbReference>
<dbReference type="CDD" id="cd17546">
    <property type="entry name" value="REC_hyHK_CKI1_RcsC-like"/>
    <property type="match status" value="1"/>
</dbReference>
<dbReference type="GO" id="GO:0004672">
    <property type="term" value="F:protein kinase activity"/>
    <property type="evidence" value="ECO:0007669"/>
    <property type="project" value="UniProtKB-ARBA"/>
</dbReference>
<dbReference type="Gene3D" id="1.20.120.160">
    <property type="entry name" value="HPT domain"/>
    <property type="match status" value="1"/>
</dbReference>
<dbReference type="InterPro" id="IPR036641">
    <property type="entry name" value="HPT_dom_sf"/>
</dbReference>
<sequence>MPDTKKYRILVADDSEMNRSMLLLLLEEMGFSATTVTNGEEAVEVALEKSYDLILMDINMPTMSGTEATEILRAINYTHPIIACSAEEELKSRDKFSEKGFDGYLAKPIEPGKLQTILAEFCTPTTDSNDLKMDKVQTAFDAKVQQLQSEFKEKASQITQQLKDALDRNSLSEIKGIAHKLQGTAPLYGHDNLAKICKGIEKALKTGRPQEALERTRLLIKQIENIST</sequence>
<dbReference type="Gene3D" id="3.40.50.2300">
    <property type="match status" value="1"/>
</dbReference>
<dbReference type="PROSITE" id="PS50110">
    <property type="entry name" value="RESPONSE_REGULATORY"/>
    <property type="match status" value="1"/>
</dbReference>
<evidence type="ECO:0000313" key="7">
    <source>
        <dbReference type="Proteomes" id="UP000315439"/>
    </source>
</evidence>
<evidence type="ECO:0000256" key="3">
    <source>
        <dbReference type="PROSITE-ProRule" id="PRU00169"/>
    </source>
</evidence>
<comment type="caution">
    <text evidence="6">The sequence shown here is derived from an EMBL/GenBank/DDBJ whole genome shotgun (WGS) entry which is preliminary data.</text>
</comment>
<dbReference type="InterPro" id="IPR011006">
    <property type="entry name" value="CheY-like_superfamily"/>
</dbReference>
<dbReference type="InterPro" id="IPR008207">
    <property type="entry name" value="Sig_transdc_His_kin_Hpt_dom"/>
</dbReference>
<reference evidence="6 7" key="1">
    <citation type="submission" date="2019-07" db="EMBL/GenBank/DDBJ databases">
        <title>Draft genome for Aliikangiella sp. M105.</title>
        <authorList>
            <person name="Wang G."/>
        </authorList>
    </citation>
    <scope>NUCLEOTIDE SEQUENCE [LARGE SCALE GENOMIC DNA]</scope>
    <source>
        <strain evidence="6 7">M105</strain>
    </source>
</reference>
<dbReference type="PANTHER" id="PTHR43228:SF1">
    <property type="entry name" value="TWO-COMPONENT RESPONSE REGULATOR ARR22"/>
    <property type="match status" value="1"/>
</dbReference>
<dbReference type="GO" id="GO:0000160">
    <property type="term" value="P:phosphorelay signal transduction system"/>
    <property type="evidence" value="ECO:0007669"/>
    <property type="project" value="UniProtKB-KW"/>
</dbReference>
<evidence type="ECO:0000259" key="4">
    <source>
        <dbReference type="PROSITE" id="PS50110"/>
    </source>
</evidence>
<evidence type="ECO:0000313" key="6">
    <source>
        <dbReference type="EMBL" id="TQV85312.1"/>
    </source>
</evidence>
<feature type="domain" description="HPt" evidence="5">
    <location>
        <begin position="140"/>
        <end position="228"/>
    </location>
</feature>